<name>A0A0R1HK19_9LACO</name>
<reference evidence="1 2" key="1">
    <citation type="journal article" date="2015" name="Genome Announc.">
        <title>Expanding the biotechnology potential of lactobacilli through comparative genomics of 213 strains and associated genera.</title>
        <authorList>
            <person name="Sun Z."/>
            <person name="Harris H.M."/>
            <person name="McCann A."/>
            <person name="Guo C."/>
            <person name="Argimon S."/>
            <person name="Zhang W."/>
            <person name="Yang X."/>
            <person name="Jeffery I.B."/>
            <person name="Cooney J.C."/>
            <person name="Kagawa T.F."/>
            <person name="Liu W."/>
            <person name="Song Y."/>
            <person name="Salvetti E."/>
            <person name="Wrobel A."/>
            <person name="Rasinkangas P."/>
            <person name="Parkhill J."/>
            <person name="Rea M.C."/>
            <person name="O'Sullivan O."/>
            <person name="Ritari J."/>
            <person name="Douillard F.P."/>
            <person name="Paul Ross R."/>
            <person name="Yang R."/>
            <person name="Briner A.E."/>
            <person name="Felis G.E."/>
            <person name="de Vos W.M."/>
            <person name="Barrangou R."/>
            <person name="Klaenhammer T.R."/>
            <person name="Caufield P.W."/>
            <person name="Cui Y."/>
            <person name="Zhang H."/>
            <person name="O'Toole P.W."/>
        </authorList>
    </citation>
    <scope>NUCLEOTIDE SEQUENCE [LARGE SCALE GENOMIC DNA]</scope>
    <source>
        <strain evidence="1 2">JCM 15530</strain>
    </source>
</reference>
<dbReference type="PATRIC" id="fig|1302272.5.peg.754"/>
<dbReference type="RefSeq" id="WP_420835114.1">
    <property type="nucleotide sequence ID" value="NZ_AZCX01000013.1"/>
</dbReference>
<evidence type="ECO:0008006" key="3">
    <source>
        <dbReference type="Google" id="ProtNLM"/>
    </source>
</evidence>
<dbReference type="STRING" id="1302272.FC96_GL000754"/>
<gene>
    <name evidence="1" type="ORF">FC96_GL000754</name>
</gene>
<comment type="caution">
    <text evidence="1">The sequence shown here is derived from an EMBL/GenBank/DDBJ whole genome shotgun (WGS) entry which is preliminary data.</text>
</comment>
<organism evidence="1 2">
    <name type="scientific">Secundilactobacillus kimchicus JCM 15530</name>
    <dbReference type="NCBI Taxonomy" id="1302272"/>
    <lineage>
        <taxon>Bacteria</taxon>
        <taxon>Bacillati</taxon>
        <taxon>Bacillota</taxon>
        <taxon>Bacilli</taxon>
        <taxon>Lactobacillales</taxon>
        <taxon>Lactobacillaceae</taxon>
        <taxon>Secundilactobacillus</taxon>
    </lineage>
</organism>
<dbReference type="AlphaFoldDB" id="A0A0R1HK19"/>
<evidence type="ECO:0000313" key="1">
    <source>
        <dbReference type="EMBL" id="KRK46989.1"/>
    </source>
</evidence>
<protein>
    <recommendedName>
        <fullName evidence="3">IpaB EvcA family protein</fullName>
    </recommendedName>
</protein>
<keyword evidence="2" id="KW-1185">Reference proteome</keyword>
<dbReference type="Proteomes" id="UP000050911">
    <property type="component" value="Unassembled WGS sequence"/>
</dbReference>
<evidence type="ECO:0000313" key="2">
    <source>
        <dbReference type="Proteomes" id="UP000050911"/>
    </source>
</evidence>
<proteinExistence type="predicted"/>
<dbReference type="EMBL" id="AZCX01000013">
    <property type="protein sequence ID" value="KRK46989.1"/>
    <property type="molecule type" value="Genomic_DNA"/>
</dbReference>
<sequence>MQNIELNDSVQSLINAVDDLFDGKVEVQFIGDLQSGYVRHDQAQTVQDKKQITVQISDLSAPNYTASHELLHLLMTLRGFPQAYFALSSGNDELNQQLMMMGTELYDIVAHQVVVSEQRRHGLITPEVEAMYLKGVQATIDPEPEAGDDRMTLRLMTVLDALIFYGTGNQQAVDQLQADYPKAFAAASKLYTMLMEKPVSSPFTMRRSIVKLFKGFDNQLEAWQLPPLHNQEFTTITSVLSKRQLRLEVRQIFELFHSEMIDPATKRRAYVGINRADGQNSFVIAAPAPKDDTPDFFKAIYSLSVEELFHQLEMPYILRDGSANQNG</sequence>
<accession>A0A0R1HK19</accession>